<dbReference type="PANTHER" id="PTHR43429:SF1">
    <property type="entry name" value="NAD(P)H SULFUR OXIDOREDUCTASE (COA-DEPENDENT)"/>
    <property type="match status" value="1"/>
</dbReference>
<keyword evidence="10" id="KW-0503">Monooxygenase</keyword>
<evidence type="ECO:0000256" key="7">
    <source>
        <dbReference type="ARBA" id="ARBA00023284"/>
    </source>
</evidence>
<keyword evidence="3" id="KW-0285">Flavoprotein</keyword>
<evidence type="ECO:0000256" key="3">
    <source>
        <dbReference type="ARBA" id="ARBA00022630"/>
    </source>
</evidence>
<organism evidence="10 11">
    <name type="scientific">Paucilactobacillus nenjiangensis</name>
    <dbReference type="NCBI Taxonomy" id="1296540"/>
    <lineage>
        <taxon>Bacteria</taxon>
        <taxon>Bacillati</taxon>
        <taxon>Bacillota</taxon>
        <taxon>Bacilli</taxon>
        <taxon>Lactobacillales</taxon>
        <taxon>Lactobacillaceae</taxon>
        <taxon>Paucilactobacillus</taxon>
    </lineage>
</organism>
<dbReference type="Proteomes" id="UP000325295">
    <property type="component" value="Chromosome"/>
</dbReference>
<dbReference type="SUPFAM" id="SSF51905">
    <property type="entry name" value="FAD/NAD(P)-binding domain"/>
    <property type="match status" value="1"/>
</dbReference>
<dbReference type="Pfam" id="PF07992">
    <property type="entry name" value="Pyr_redox_2"/>
    <property type="match status" value="1"/>
</dbReference>
<dbReference type="KEGG" id="lnn:F0161_09800"/>
<dbReference type="RefSeq" id="WP_150204446.1">
    <property type="nucleotide sequence ID" value="NZ_CP043939.1"/>
</dbReference>
<dbReference type="Gene3D" id="3.30.390.30">
    <property type="match status" value="1"/>
</dbReference>
<dbReference type="InterPro" id="IPR004099">
    <property type="entry name" value="Pyr_nucl-diS_OxRdtase_dimer"/>
</dbReference>
<evidence type="ECO:0000313" key="10">
    <source>
        <dbReference type="EMBL" id="QER68102.1"/>
    </source>
</evidence>
<dbReference type="PRINTS" id="PR00368">
    <property type="entry name" value="FADPNR"/>
</dbReference>
<reference evidence="10 11" key="1">
    <citation type="submission" date="2019-09" db="EMBL/GenBank/DDBJ databases">
        <title>Complete Genome Sequence of Lactobacillus nenjiangensis SH-Y15, isolated from sauerkraut.</title>
        <authorList>
            <person name="Yang H."/>
        </authorList>
    </citation>
    <scope>NUCLEOTIDE SEQUENCE [LARGE SCALE GENOMIC DNA]</scope>
    <source>
        <strain evidence="10 11">SH-Y15</strain>
    </source>
</reference>
<keyword evidence="5" id="KW-0560">Oxidoreductase</keyword>
<evidence type="ECO:0000256" key="5">
    <source>
        <dbReference type="ARBA" id="ARBA00023002"/>
    </source>
</evidence>
<sequence>MKVIVIGCTHAGTAAVNQIYATDPDTQVTVYERNDNISFLSCGIALYLGGEVKDPQGLFYSSPETLAKLGANVKMQHDVTNIDADKKEVSVTNLVTGETSTDSYDKLIVTTGSWPVIPPIEGIDSKHVYLCKNYDHAKKLFQDAQAGKRIVVIGGGYIGVELVESYNKKGHEVTLVDGLPRMLSKYFDAEYTDRLSKEFQDSGVKLALNQKVDKFTDTGDGVVVTTDGGDYEADLAVLCIGFRPNTDLLKGIVEMNADGSIKTNDYMQTSNPDIYGAGDSVAVHYNPTGRDAYIPLATNAVRQGTLAGMNIFKPTVKYMGTQSASGLKLYGNTMVAAGMTLEHAQNEGFDAESVTIEDNYRPEFMPTTTPVLMTLVWDKTNRKILGAQLMSKYDVSQSANLISVCIQNENTIDFLAFVDMLFQPQFDRPFNYLNLLGQAAMAKANASK</sequence>
<keyword evidence="11" id="KW-1185">Reference proteome</keyword>
<dbReference type="PANTHER" id="PTHR43429">
    <property type="entry name" value="PYRIDINE NUCLEOTIDE-DISULFIDE OXIDOREDUCTASE DOMAIN-CONTAINING"/>
    <property type="match status" value="1"/>
</dbReference>
<evidence type="ECO:0000259" key="9">
    <source>
        <dbReference type="Pfam" id="PF07992"/>
    </source>
</evidence>
<dbReference type="InterPro" id="IPR050260">
    <property type="entry name" value="FAD-bd_OxRdtase"/>
</dbReference>
<gene>
    <name evidence="10" type="ORF">F0161_09800</name>
</gene>
<keyword evidence="6" id="KW-0558">Oxidation</keyword>
<name>A0A5P1X2G8_9LACO</name>
<feature type="domain" description="Pyridine nucleotide-disulphide oxidoreductase dimerisation" evidence="8">
    <location>
        <begin position="336"/>
        <end position="427"/>
    </location>
</feature>
<dbReference type="EMBL" id="CP043939">
    <property type="protein sequence ID" value="QER68102.1"/>
    <property type="molecule type" value="Genomic_DNA"/>
</dbReference>
<evidence type="ECO:0000256" key="6">
    <source>
        <dbReference type="ARBA" id="ARBA00023097"/>
    </source>
</evidence>
<dbReference type="SUPFAM" id="SSF55424">
    <property type="entry name" value="FAD/NAD-linked reductases, dimerisation (C-terminal) domain"/>
    <property type="match status" value="1"/>
</dbReference>
<evidence type="ECO:0000256" key="1">
    <source>
        <dbReference type="ARBA" id="ARBA00001974"/>
    </source>
</evidence>
<accession>A0A5P1X2G8</accession>
<dbReference type="InterPro" id="IPR036188">
    <property type="entry name" value="FAD/NAD-bd_sf"/>
</dbReference>
<dbReference type="InterPro" id="IPR023753">
    <property type="entry name" value="FAD/NAD-binding_dom"/>
</dbReference>
<feature type="domain" description="FAD/NAD(P)-binding" evidence="9">
    <location>
        <begin position="1"/>
        <end position="304"/>
    </location>
</feature>
<protein>
    <submittedName>
        <fullName evidence="10">SidA/IucD/PvdA family monooxygenase</fullName>
    </submittedName>
</protein>
<dbReference type="InterPro" id="IPR016156">
    <property type="entry name" value="FAD/NAD-linked_Rdtase_dimer_sf"/>
</dbReference>
<keyword evidence="7" id="KW-0676">Redox-active center</keyword>
<evidence type="ECO:0000256" key="4">
    <source>
        <dbReference type="ARBA" id="ARBA00022827"/>
    </source>
</evidence>
<dbReference type="AlphaFoldDB" id="A0A5P1X2G8"/>
<comment type="cofactor">
    <cofactor evidence="1">
        <name>FAD</name>
        <dbReference type="ChEBI" id="CHEBI:57692"/>
    </cofactor>
</comment>
<dbReference type="GO" id="GO:0004497">
    <property type="term" value="F:monooxygenase activity"/>
    <property type="evidence" value="ECO:0007669"/>
    <property type="project" value="UniProtKB-KW"/>
</dbReference>
<dbReference type="OrthoDB" id="9802028at2"/>
<evidence type="ECO:0000259" key="8">
    <source>
        <dbReference type="Pfam" id="PF02852"/>
    </source>
</evidence>
<dbReference type="PRINTS" id="PR00411">
    <property type="entry name" value="PNDRDTASEI"/>
</dbReference>
<keyword evidence="4" id="KW-0274">FAD</keyword>
<comment type="similarity">
    <text evidence="2">Belongs to the class-III pyridine nucleotide-disulfide oxidoreductase family.</text>
</comment>
<evidence type="ECO:0000256" key="2">
    <source>
        <dbReference type="ARBA" id="ARBA00009130"/>
    </source>
</evidence>
<evidence type="ECO:0000313" key="11">
    <source>
        <dbReference type="Proteomes" id="UP000325295"/>
    </source>
</evidence>
<proteinExistence type="inferred from homology"/>
<dbReference type="Gene3D" id="3.50.50.60">
    <property type="entry name" value="FAD/NAD(P)-binding domain"/>
    <property type="match status" value="2"/>
</dbReference>
<dbReference type="Pfam" id="PF02852">
    <property type="entry name" value="Pyr_redox_dim"/>
    <property type="match status" value="1"/>
</dbReference>